<proteinExistence type="predicted"/>
<name>A0ABU6NYH4_9BACI</name>
<dbReference type="Proteomes" id="UP001342826">
    <property type="component" value="Unassembled WGS sequence"/>
</dbReference>
<accession>A0ABU6NYH4</accession>
<reference evidence="1 2" key="1">
    <citation type="submission" date="2023-03" db="EMBL/GenBank/DDBJ databases">
        <title>Bacillus Genome Sequencing.</title>
        <authorList>
            <person name="Dunlap C."/>
        </authorList>
    </citation>
    <scope>NUCLEOTIDE SEQUENCE [LARGE SCALE GENOMIC DNA]</scope>
    <source>
        <strain evidence="1 2">NRS-1717</strain>
    </source>
</reference>
<dbReference type="RefSeq" id="WP_328015342.1">
    <property type="nucleotide sequence ID" value="NZ_JARTFS010000009.1"/>
</dbReference>
<organism evidence="1 2">
    <name type="scientific">Metabacillus fastidiosus</name>
    <dbReference type="NCBI Taxonomy" id="1458"/>
    <lineage>
        <taxon>Bacteria</taxon>
        <taxon>Bacillati</taxon>
        <taxon>Bacillota</taxon>
        <taxon>Bacilli</taxon>
        <taxon>Bacillales</taxon>
        <taxon>Bacillaceae</taxon>
        <taxon>Metabacillus</taxon>
    </lineage>
</organism>
<sequence length="187" mass="22087">MDNNNSIINSINNVRHLINNSILMLRDLDTALSTHGFQPLNGNAIGMERSTSINQSMFQYSTFFPQYMARQYALSEEINANKVNRILFTNIQFFHGDYEEIRPTLINSVMIFPQPIADVKDYIKNWWLKYTVYEDKGWGEILKNGELNEDIDEEEIRTIFWCRDLLSINGQKELLEEKEKLIQFFFK</sequence>
<protein>
    <submittedName>
        <fullName evidence="1">Uncharacterized protein</fullName>
    </submittedName>
</protein>
<keyword evidence="2" id="KW-1185">Reference proteome</keyword>
<gene>
    <name evidence="1" type="ORF">P9271_12270</name>
</gene>
<comment type="caution">
    <text evidence="1">The sequence shown here is derived from an EMBL/GenBank/DDBJ whole genome shotgun (WGS) entry which is preliminary data.</text>
</comment>
<evidence type="ECO:0000313" key="1">
    <source>
        <dbReference type="EMBL" id="MED4402091.1"/>
    </source>
</evidence>
<evidence type="ECO:0000313" key="2">
    <source>
        <dbReference type="Proteomes" id="UP001342826"/>
    </source>
</evidence>
<dbReference type="EMBL" id="JARTFS010000009">
    <property type="protein sequence ID" value="MED4402091.1"/>
    <property type="molecule type" value="Genomic_DNA"/>
</dbReference>